<dbReference type="PANTHER" id="PTHR45649">
    <property type="entry name" value="AMINO-ACID PERMEASE BAT1"/>
    <property type="match status" value="1"/>
</dbReference>
<feature type="transmembrane region" description="Helical" evidence="6">
    <location>
        <begin position="329"/>
        <end position="356"/>
    </location>
</feature>
<dbReference type="InterPro" id="IPR002293">
    <property type="entry name" value="AA/rel_permease1"/>
</dbReference>
<keyword evidence="4 6" id="KW-1133">Transmembrane helix</keyword>
<gene>
    <name evidence="7" type="ORF">BCR34DRAFT_620768</name>
</gene>
<proteinExistence type="predicted"/>
<evidence type="ECO:0000256" key="3">
    <source>
        <dbReference type="ARBA" id="ARBA00022692"/>
    </source>
</evidence>
<keyword evidence="8" id="KW-1185">Reference proteome</keyword>
<dbReference type="PIRSF" id="PIRSF006060">
    <property type="entry name" value="AA_transporter"/>
    <property type="match status" value="1"/>
</dbReference>
<dbReference type="GO" id="GO:0022857">
    <property type="term" value="F:transmembrane transporter activity"/>
    <property type="evidence" value="ECO:0007669"/>
    <property type="project" value="InterPro"/>
</dbReference>
<evidence type="ECO:0000313" key="7">
    <source>
        <dbReference type="EMBL" id="ORY19759.1"/>
    </source>
</evidence>
<evidence type="ECO:0000256" key="2">
    <source>
        <dbReference type="ARBA" id="ARBA00022448"/>
    </source>
</evidence>
<reference evidence="7 8" key="1">
    <citation type="submission" date="2016-07" db="EMBL/GenBank/DDBJ databases">
        <title>Pervasive Adenine N6-methylation of Active Genes in Fungi.</title>
        <authorList>
            <consortium name="DOE Joint Genome Institute"/>
            <person name="Mondo S.J."/>
            <person name="Dannebaum R.O."/>
            <person name="Kuo R.C."/>
            <person name="Labutti K."/>
            <person name="Haridas S."/>
            <person name="Kuo A."/>
            <person name="Salamov A."/>
            <person name="Ahrendt S.R."/>
            <person name="Lipzen A."/>
            <person name="Sullivan W."/>
            <person name="Andreopoulos W.B."/>
            <person name="Clum A."/>
            <person name="Lindquist E."/>
            <person name="Daum C."/>
            <person name="Ramamoorthy G.K."/>
            <person name="Gryganskyi A."/>
            <person name="Culley D."/>
            <person name="Magnuson J.K."/>
            <person name="James T.Y."/>
            <person name="O'Malley M.A."/>
            <person name="Stajich J.E."/>
            <person name="Spatafora J.W."/>
            <person name="Visel A."/>
            <person name="Grigoriev I.V."/>
        </authorList>
    </citation>
    <scope>NUCLEOTIDE SEQUENCE [LARGE SCALE GENOMIC DNA]</scope>
    <source>
        <strain evidence="7 8">CBS 115471</strain>
    </source>
</reference>
<feature type="transmembrane region" description="Helical" evidence="6">
    <location>
        <begin position="448"/>
        <end position="469"/>
    </location>
</feature>
<protein>
    <submittedName>
        <fullName evidence="7">GABA permease</fullName>
    </submittedName>
</protein>
<keyword evidence="3 6" id="KW-0812">Transmembrane</keyword>
<dbReference type="Pfam" id="PF13520">
    <property type="entry name" value="AA_permease_2"/>
    <property type="match status" value="1"/>
</dbReference>
<dbReference type="PANTHER" id="PTHR45649:SF5">
    <property type="entry name" value="GABA TRANSPORTER (EUROFUNG)-RELATED"/>
    <property type="match status" value="1"/>
</dbReference>
<dbReference type="GO" id="GO:0016020">
    <property type="term" value="C:membrane"/>
    <property type="evidence" value="ECO:0007669"/>
    <property type="project" value="UniProtKB-SubCell"/>
</dbReference>
<feature type="transmembrane region" description="Helical" evidence="6">
    <location>
        <begin position="199"/>
        <end position="220"/>
    </location>
</feature>
<comment type="subcellular location">
    <subcellularLocation>
        <location evidence="1">Membrane</location>
        <topology evidence="1">Multi-pass membrane protein</topology>
    </subcellularLocation>
</comment>
<keyword evidence="5 6" id="KW-0472">Membrane</keyword>
<feature type="transmembrane region" description="Helical" evidence="6">
    <location>
        <begin position="123"/>
        <end position="147"/>
    </location>
</feature>
<feature type="transmembrane region" description="Helical" evidence="6">
    <location>
        <begin position="78"/>
        <end position="102"/>
    </location>
</feature>
<feature type="transmembrane region" description="Helical" evidence="6">
    <location>
        <begin position="42"/>
        <end position="66"/>
    </location>
</feature>
<dbReference type="OrthoDB" id="3257095at2759"/>
<feature type="transmembrane region" description="Helical" evidence="6">
    <location>
        <begin position="377"/>
        <end position="397"/>
    </location>
</feature>
<comment type="caution">
    <text evidence="7">The sequence shown here is derived from an EMBL/GenBank/DDBJ whole genome shotgun (WGS) entry which is preliminary data.</text>
</comment>
<evidence type="ECO:0000256" key="6">
    <source>
        <dbReference type="SAM" id="Phobius"/>
    </source>
</evidence>
<evidence type="ECO:0000313" key="8">
    <source>
        <dbReference type="Proteomes" id="UP000193144"/>
    </source>
</evidence>
<feature type="transmembrane region" description="Helical" evidence="6">
    <location>
        <begin position="403"/>
        <end position="427"/>
    </location>
</feature>
<accession>A0A1Y2AB27</accession>
<feature type="transmembrane region" description="Helical" evidence="6">
    <location>
        <begin position="167"/>
        <end position="187"/>
    </location>
</feature>
<evidence type="ECO:0000256" key="5">
    <source>
        <dbReference type="ARBA" id="ARBA00023136"/>
    </source>
</evidence>
<dbReference type="EMBL" id="MCFA01000001">
    <property type="protein sequence ID" value="ORY19759.1"/>
    <property type="molecule type" value="Genomic_DNA"/>
</dbReference>
<name>A0A1Y2AB27_9PLEO</name>
<sequence length="517" mass="57531">MADKDVELTTRAQEDDLVAHEAIEDERNKSDKQQSGNVLERYISFVSAINFGFILQCSWEAAAVTFQFSLSNGGPASIVYGSIFAGFGTTLVALSLAEMASMDPTVGAQYRWSATFAPKFNRFFGLMQGWITVFAWICSCTSNPALISNIVVGLAIFNNPEYVPQRWHVTLIMWAITIFPFLGNFWFRKLLNPLEAVGAICHVVFFIVSIITLVVLAQRSTVEYVFHTLTHDVSGWTNPAVAWGIGLLTVTYPLTGFDGVLHMSDEVKKARVRVPRSMILSVVMNGIMQFAYMLTVLFTIGDVEKVSSDALPIIQVYYQATGSKSATNLFVIMLAIIIFVSFFNVFASVSRLCWAFSRDNGLPFSHIFARVHPTLKMPLNSLILIGVCLCLLAIINIGSSTAFNAFISLPALALYISYFFPIFFLFWRRVSRNHPTPIPWGPFQLGKFGIPVNILALSYIIFIVIWMPFPTVLPVDGISMNYAGPLIGAVIVGGLIDWVISGRKRFQVPVVRQRPDF</sequence>
<dbReference type="Proteomes" id="UP000193144">
    <property type="component" value="Unassembled WGS sequence"/>
</dbReference>
<keyword evidence="2" id="KW-0813">Transport</keyword>
<evidence type="ECO:0000256" key="4">
    <source>
        <dbReference type="ARBA" id="ARBA00022989"/>
    </source>
</evidence>
<dbReference type="Gene3D" id="1.20.1740.10">
    <property type="entry name" value="Amino acid/polyamine transporter I"/>
    <property type="match status" value="1"/>
</dbReference>
<feature type="transmembrane region" description="Helical" evidence="6">
    <location>
        <begin position="282"/>
        <end position="301"/>
    </location>
</feature>
<dbReference type="AlphaFoldDB" id="A0A1Y2AB27"/>
<organism evidence="7 8">
    <name type="scientific">Clohesyomyces aquaticus</name>
    <dbReference type="NCBI Taxonomy" id="1231657"/>
    <lineage>
        <taxon>Eukaryota</taxon>
        <taxon>Fungi</taxon>
        <taxon>Dikarya</taxon>
        <taxon>Ascomycota</taxon>
        <taxon>Pezizomycotina</taxon>
        <taxon>Dothideomycetes</taxon>
        <taxon>Pleosporomycetidae</taxon>
        <taxon>Pleosporales</taxon>
        <taxon>Lindgomycetaceae</taxon>
        <taxon>Clohesyomyces</taxon>
    </lineage>
</organism>
<feature type="transmembrane region" description="Helical" evidence="6">
    <location>
        <begin position="240"/>
        <end position="261"/>
    </location>
</feature>
<feature type="transmembrane region" description="Helical" evidence="6">
    <location>
        <begin position="481"/>
        <end position="500"/>
    </location>
</feature>
<evidence type="ECO:0000256" key="1">
    <source>
        <dbReference type="ARBA" id="ARBA00004141"/>
    </source>
</evidence>